<dbReference type="InterPro" id="IPR029068">
    <property type="entry name" value="Glyas_Bleomycin-R_OHBP_Dase"/>
</dbReference>
<dbReference type="InterPro" id="IPR004360">
    <property type="entry name" value="Glyas_Fos-R_dOase_dom"/>
</dbReference>
<protein>
    <submittedName>
        <fullName evidence="2">VOC family protein</fullName>
    </submittedName>
</protein>
<keyword evidence="3" id="KW-1185">Reference proteome</keyword>
<dbReference type="Proteomes" id="UP000234206">
    <property type="component" value="Unassembled WGS sequence"/>
</dbReference>
<dbReference type="PANTHER" id="PTHR33993">
    <property type="entry name" value="GLYOXALASE-RELATED"/>
    <property type="match status" value="1"/>
</dbReference>
<organism evidence="2 3">
    <name type="scientific">Kytococcus schroeteri</name>
    <dbReference type="NCBI Taxonomy" id="138300"/>
    <lineage>
        <taxon>Bacteria</taxon>
        <taxon>Bacillati</taxon>
        <taxon>Actinomycetota</taxon>
        <taxon>Actinomycetes</taxon>
        <taxon>Micrococcales</taxon>
        <taxon>Kytococcaceae</taxon>
        <taxon>Kytococcus</taxon>
    </lineage>
</organism>
<reference evidence="2 3" key="1">
    <citation type="submission" date="2017-12" db="EMBL/GenBank/DDBJ databases">
        <title>Phylogenetic diversity of female urinary microbiome.</title>
        <authorList>
            <person name="Thomas-White K."/>
            <person name="Wolfe A.J."/>
        </authorList>
    </citation>
    <scope>NUCLEOTIDE SEQUENCE [LARGE SCALE GENOMIC DNA]</scope>
    <source>
        <strain evidence="2 3">UMB1298</strain>
    </source>
</reference>
<dbReference type="InterPro" id="IPR041581">
    <property type="entry name" value="Glyoxalase_6"/>
</dbReference>
<feature type="domain" description="VOC" evidence="1">
    <location>
        <begin position="125"/>
        <end position="242"/>
    </location>
</feature>
<dbReference type="AlphaFoldDB" id="A0A2I1P977"/>
<dbReference type="SUPFAM" id="SSF54593">
    <property type="entry name" value="Glyoxalase/Bleomycin resistance protein/Dihydroxybiphenyl dioxygenase"/>
    <property type="match status" value="2"/>
</dbReference>
<evidence type="ECO:0000313" key="2">
    <source>
        <dbReference type="EMBL" id="PKZ41189.1"/>
    </source>
</evidence>
<dbReference type="EMBL" id="PKIZ01000017">
    <property type="protein sequence ID" value="PKZ41189.1"/>
    <property type="molecule type" value="Genomic_DNA"/>
</dbReference>
<feature type="domain" description="VOC" evidence="1">
    <location>
        <begin position="1"/>
        <end position="114"/>
    </location>
</feature>
<proteinExistence type="predicted"/>
<dbReference type="CDD" id="cd07247">
    <property type="entry name" value="SgaA_N_like"/>
    <property type="match status" value="1"/>
</dbReference>
<dbReference type="InterPro" id="IPR037523">
    <property type="entry name" value="VOC_core"/>
</dbReference>
<dbReference type="Gene3D" id="3.10.180.10">
    <property type="entry name" value="2,3-Dihydroxybiphenyl 1,2-Dioxygenase, domain 1"/>
    <property type="match status" value="2"/>
</dbReference>
<sequence>MDCQVDDVPAAVDFYRAVFGWEIEQERLTGEGHEFHIAWQDGRPVAGIGPKATGDVVPPSGWLTYFSCTDVDRAVAATTRLGGTVFYDPVDLVDACRLCCAVDPKGTAFGLWEARRSPGYRSMGGVGTVVWHELHTRRFRTQHDFYAAVLDLDWTSDGGGDESYVSGTVGGSEVVGVVPEALIPPSVPSHWAVWFGVEDLPAWLERATAAGAVVARPPHGSQSPAQAFMRGPQGEEFGVIEVTGEEVVTPADLARSA</sequence>
<dbReference type="PROSITE" id="PS51819">
    <property type="entry name" value="VOC"/>
    <property type="match status" value="2"/>
</dbReference>
<accession>A0A2I1P977</accession>
<dbReference type="Pfam" id="PF18029">
    <property type="entry name" value="Glyoxalase_6"/>
    <property type="match status" value="1"/>
</dbReference>
<evidence type="ECO:0000259" key="1">
    <source>
        <dbReference type="PROSITE" id="PS51819"/>
    </source>
</evidence>
<dbReference type="PANTHER" id="PTHR33993:SF14">
    <property type="entry name" value="GB|AAF24581.1"/>
    <property type="match status" value="1"/>
</dbReference>
<name>A0A2I1P977_9MICO</name>
<dbReference type="InterPro" id="IPR052164">
    <property type="entry name" value="Anthracycline_SecMetBiosynth"/>
</dbReference>
<evidence type="ECO:0000313" key="3">
    <source>
        <dbReference type="Proteomes" id="UP000234206"/>
    </source>
</evidence>
<dbReference type="Pfam" id="PF00903">
    <property type="entry name" value="Glyoxalase"/>
    <property type="match status" value="1"/>
</dbReference>
<comment type="caution">
    <text evidence="2">The sequence shown here is derived from an EMBL/GenBank/DDBJ whole genome shotgun (WGS) entry which is preliminary data.</text>
</comment>
<gene>
    <name evidence="2" type="ORF">CYJ76_09050</name>
</gene>